<protein>
    <submittedName>
        <fullName evidence="2">Uncharacterized protein</fullName>
    </submittedName>
</protein>
<accession>A0A8H3I1N3</accession>
<feature type="region of interest" description="Disordered" evidence="1">
    <location>
        <begin position="183"/>
        <end position="229"/>
    </location>
</feature>
<dbReference type="AlphaFoldDB" id="A0A8H3I1N3"/>
<dbReference type="Proteomes" id="UP000663827">
    <property type="component" value="Unassembled WGS sequence"/>
</dbReference>
<organism evidence="2 3">
    <name type="scientific">Rhizoctonia solani</name>
    <dbReference type="NCBI Taxonomy" id="456999"/>
    <lineage>
        <taxon>Eukaryota</taxon>
        <taxon>Fungi</taxon>
        <taxon>Dikarya</taxon>
        <taxon>Basidiomycota</taxon>
        <taxon>Agaricomycotina</taxon>
        <taxon>Agaricomycetes</taxon>
        <taxon>Cantharellales</taxon>
        <taxon>Ceratobasidiaceae</taxon>
        <taxon>Rhizoctonia</taxon>
    </lineage>
</organism>
<feature type="compositionally biased region" description="Basic and acidic residues" evidence="1">
    <location>
        <begin position="156"/>
        <end position="169"/>
    </location>
</feature>
<proteinExistence type="predicted"/>
<comment type="caution">
    <text evidence="2">The sequence shown here is derived from an EMBL/GenBank/DDBJ whole genome shotgun (WGS) entry which is preliminary data.</text>
</comment>
<dbReference type="EMBL" id="CAJNJQ010003679">
    <property type="protein sequence ID" value="CAE7203241.1"/>
    <property type="molecule type" value="Genomic_DNA"/>
</dbReference>
<feature type="region of interest" description="Disordered" evidence="1">
    <location>
        <begin position="153"/>
        <end position="172"/>
    </location>
</feature>
<evidence type="ECO:0000313" key="3">
    <source>
        <dbReference type="Proteomes" id="UP000663827"/>
    </source>
</evidence>
<evidence type="ECO:0000256" key="1">
    <source>
        <dbReference type="SAM" id="MobiDB-lite"/>
    </source>
</evidence>
<gene>
    <name evidence="2" type="ORF">RDB_LOCUS140721</name>
</gene>
<reference evidence="2" key="1">
    <citation type="submission" date="2021-01" db="EMBL/GenBank/DDBJ databases">
        <authorList>
            <person name="Kaushik A."/>
        </authorList>
    </citation>
    <scope>NUCLEOTIDE SEQUENCE</scope>
    <source>
        <strain evidence="2">AG5</strain>
    </source>
</reference>
<evidence type="ECO:0000313" key="2">
    <source>
        <dbReference type="EMBL" id="CAE7203241.1"/>
    </source>
</evidence>
<feature type="region of interest" description="Disordered" evidence="1">
    <location>
        <begin position="1"/>
        <end position="21"/>
    </location>
</feature>
<name>A0A8H3I1N3_9AGAM</name>
<sequence length="249" mass="27383">MVRSTYPTGARKYPERSQTSASIPELETGAWYSHLLNYKLSDRIAEPQVTCARAVCASTPPQASVVLSDFSPDASKLAAHGSNATQFDTTERPLVRAQNANTIGVSDWPLSHESSQPVPHHLPGGPVWLLSTYYICTIAFRRFASPTLPPPFEYPATDKFDRPRARPGLEGRASTYWRTQRAKRCEGRSLHGTTGPPVKPSPVAHHASPSAPTIQPPDPDSSISAWLSRRPKEAEIAARIGLRTRRTHE</sequence>